<protein>
    <submittedName>
        <fullName evidence="1">Uncharacterized protein</fullName>
    </submittedName>
</protein>
<organism evidence="1 2">
    <name type="scientific">Fulvivirga imtechensis AK7</name>
    <dbReference type="NCBI Taxonomy" id="1237149"/>
    <lineage>
        <taxon>Bacteria</taxon>
        <taxon>Pseudomonadati</taxon>
        <taxon>Bacteroidota</taxon>
        <taxon>Cytophagia</taxon>
        <taxon>Cytophagales</taxon>
        <taxon>Fulvivirgaceae</taxon>
        <taxon>Fulvivirga</taxon>
    </lineage>
</organism>
<dbReference type="STRING" id="1237149.C900_00424"/>
<accession>L8JLY0</accession>
<reference evidence="1 2" key="1">
    <citation type="submission" date="2012-12" db="EMBL/GenBank/DDBJ databases">
        <title>Genome assembly of Fulvivirga imtechensis AK7.</title>
        <authorList>
            <person name="Nupur N."/>
            <person name="Khatri I."/>
            <person name="Kumar R."/>
            <person name="Subramanian S."/>
            <person name="Pinnaka A."/>
        </authorList>
    </citation>
    <scope>NUCLEOTIDE SEQUENCE [LARGE SCALE GENOMIC DNA]</scope>
    <source>
        <strain evidence="1 2">AK7</strain>
    </source>
</reference>
<gene>
    <name evidence="1" type="ORF">C900_00424</name>
</gene>
<proteinExistence type="predicted"/>
<dbReference type="EMBL" id="AMZN01000116">
    <property type="protein sequence ID" value="ELR68392.1"/>
    <property type="molecule type" value="Genomic_DNA"/>
</dbReference>
<dbReference type="Proteomes" id="UP000011135">
    <property type="component" value="Unassembled WGS sequence"/>
</dbReference>
<sequence>MAKRVSTCPPALETSGVPLLQIVGVREKTRMNAVVIAASGL</sequence>
<dbReference type="AlphaFoldDB" id="L8JLY0"/>
<comment type="caution">
    <text evidence="1">The sequence shown here is derived from an EMBL/GenBank/DDBJ whole genome shotgun (WGS) entry which is preliminary data.</text>
</comment>
<name>L8JLY0_9BACT</name>
<keyword evidence="2" id="KW-1185">Reference proteome</keyword>
<evidence type="ECO:0000313" key="2">
    <source>
        <dbReference type="Proteomes" id="UP000011135"/>
    </source>
</evidence>
<evidence type="ECO:0000313" key="1">
    <source>
        <dbReference type="EMBL" id="ELR68392.1"/>
    </source>
</evidence>